<dbReference type="PANTHER" id="PTHR47424:SF2">
    <property type="entry name" value="TRANSCRIPTION FACTOR DOMAIN-CONTAINING PROTEIN-RELATED"/>
    <property type="match status" value="1"/>
</dbReference>
<keyword evidence="1" id="KW-0805">Transcription regulation</keyword>
<dbReference type="Proteomes" id="UP000248405">
    <property type="component" value="Unassembled WGS sequence"/>
</dbReference>
<dbReference type="RefSeq" id="XP_025561522.1">
    <property type="nucleotide sequence ID" value="XM_025708265.1"/>
</dbReference>
<reference evidence="4" key="1">
    <citation type="submission" date="2016-12" db="EMBL/GenBank/DDBJ databases">
        <title>The genomes of Aspergillus section Nigri reveals drivers in fungal speciation.</title>
        <authorList>
            <consortium name="DOE Joint Genome Institute"/>
            <person name="Vesth T.C."/>
            <person name="Nybo J."/>
            <person name="Theobald S."/>
            <person name="Brandl J."/>
            <person name="Frisvad J.C."/>
            <person name="Nielsen K.F."/>
            <person name="Lyhne E.K."/>
            <person name="Kogle M.E."/>
            <person name="Kuo A."/>
            <person name="Riley R."/>
            <person name="Clum A."/>
            <person name="Nolan M."/>
            <person name="Lipzen A."/>
            <person name="Salamov A."/>
            <person name="Henrissat B."/>
            <person name="Wiebenga A."/>
            <person name="De Vries R.P."/>
            <person name="Grigoriev I.V."/>
            <person name="Mortensen U.H."/>
            <person name="Andersen M.R."/>
            <person name="Baker S.E."/>
        </authorList>
    </citation>
    <scope>NUCLEOTIDE SEQUENCE [LARGE SCALE GENOMIC DNA]</scope>
    <source>
        <strain evidence="4">CBS 113365</strain>
    </source>
</reference>
<dbReference type="InterPro" id="IPR051127">
    <property type="entry name" value="Fungal_SecMet_Regulators"/>
</dbReference>
<evidence type="ECO:0000313" key="4">
    <source>
        <dbReference type="EMBL" id="PYH67728.1"/>
    </source>
</evidence>
<evidence type="ECO:0000256" key="1">
    <source>
        <dbReference type="ARBA" id="ARBA00023015"/>
    </source>
</evidence>
<keyword evidence="3" id="KW-0539">Nucleus</keyword>
<dbReference type="GO" id="GO:0000435">
    <property type="term" value="P:positive regulation of transcription from RNA polymerase II promoter by galactose"/>
    <property type="evidence" value="ECO:0007669"/>
    <property type="project" value="TreeGrafter"/>
</dbReference>
<dbReference type="GO" id="GO:0000978">
    <property type="term" value="F:RNA polymerase II cis-regulatory region sequence-specific DNA binding"/>
    <property type="evidence" value="ECO:0007669"/>
    <property type="project" value="TreeGrafter"/>
</dbReference>
<name>A0A319BXA0_ASPVC</name>
<gene>
    <name evidence="4" type="ORF">BO88DRAFT_416680</name>
</gene>
<dbReference type="GO" id="GO:0000981">
    <property type="term" value="F:DNA-binding transcription factor activity, RNA polymerase II-specific"/>
    <property type="evidence" value="ECO:0007669"/>
    <property type="project" value="TreeGrafter"/>
</dbReference>
<evidence type="ECO:0008006" key="6">
    <source>
        <dbReference type="Google" id="ProtNLM"/>
    </source>
</evidence>
<dbReference type="OrthoDB" id="3364175at2759"/>
<proteinExistence type="predicted"/>
<dbReference type="CDD" id="cd12148">
    <property type="entry name" value="fungal_TF_MHR"/>
    <property type="match status" value="1"/>
</dbReference>
<evidence type="ECO:0000256" key="2">
    <source>
        <dbReference type="ARBA" id="ARBA00023163"/>
    </source>
</evidence>
<sequence>MAKRMRLKSETQELRAVAITVLTCSKRQKSKYIAKYSGTAPCSYCSRTKKRCRFERVPPRTLLTRKKIEENEQLCEKLMTLAQNLDPNIDIEEALKASPGAEQRHDNNETDHNSLLCVSPGSNDLVSSAKQALDGMASLPSEGAESGDLGKWPEKFCMVEIDDLLPEHPAPLVARRGQRPADSTKLASPHMLRELDNAILTDPPFDAYFGWYNKSFPILHEKTFREKYQNRHRIPPHSTWRLILYVVLGIGDWVVSGGSKVEESRYYMAARSRMSMNLLESRDRGTAWLIRARRIRLQRGAWKYLTGLCISHKLRLLQ</sequence>
<dbReference type="PANTHER" id="PTHR47424">
    <property type="entry name" value="REGULATORY PROTEIN GAL4"/>
    <property type="match status" value="1"/>
</dbReference>
<evidence type="ECO:0000313" key="5">
    <source>
        <dbReference type="Proteomes" id="UP000248405"/>
    </source>
</evidence>
<evidence type="ECO:0000256" key="3">
    <source>
        <dbReference type="ARBA" id="ARBA00023242"/>
    </source>
</evidence>
<dbReference type="GO" id="GO:0005634">
    <property type="term" value="C:nucleus"/>
    <property type="evidence" value="ECO:0007669"/>
    <property type="project" value="TreeGrafter"/>
</dbReference>
<dbReference type="AlphaFoldDB" id="A0A319BXA0"/>
<dbReference type="EMBL" id="KZ821629">
    <property type="protein sequence ID" value="PYH67728.1"/>
    <property type="molecule type" value="Genomic_DNA"/>
</dbReference>
<dbReference type="GeneID" id="37212857"/>
<accession>A0A319BXA0</accession>
<protein>
    <recommendedName>
        <fullName evidence="6">Zn(2)-C6 fungal-type domain-containing protein</fullName>
    </recommendedName>
</protein>
<keyword evidence="2" id="KW-0804">Transcription</keyword>
<organism evidence="4 5">
    <name type="scientific">Aspergillus vadensis (strain CBS 113365 / IMI 142717 / IBT 24658)</name>
    <dbReference type="NCBI Taxonomy" id="1448311"/>
    <lineage>
        <taxon>Eukaryota</taxon>
        <taxon>Fungi</taxon>
        <taxon>Dikarya</taxon>
        <taxon>Ascomycota</taxon>
        <taxon>Pezizomycotina</taxon>
        <taxon>Eurotiomycetes</taxon>
        <taxon>Eurotiomycetidae</taxon>
        <taxon>Eurotiales</taxon>
        <taxon>Aspergillaceae</taxon>
        <taxon>Aspergillus</taxon>
        <taxon>Aspergillus subgen. Circumdati</taxon>
    </lineage>
</organism>
<keyword evidence="5" id="KW-1185">Reference proteome</keyword>